<dbReference type="GO" id="GO:0004315">
    <property type="term" value="F:3-oxoacyl-[acyl-carrier-protein] synthase activity"/>
    <property type="evidence" value="ECO:0007669"/>
    <property type="project" value="InterPro"/>
</dbReference>
<keyword evidence="6" id="KW-0443">Lipid metabolism</keyword>
<dbReference type="PANTHER" id="PTHR43091:SF1">
    <property type="entry name" value="BETA-KETOACYL-[ACYL-CARRIER-PROTEIN] SYNTHASE III, CHLOROPLASTIC"/>
    <property type="match status" value="1"/>
</dbReference>
<dbReference type="SUPFAM" id="SSF53901">
    <property type="entry name" value="Thiolase-like"/>
    <property type="match status" value="1"/>
</dbReference>
<gene>
    <name evidence="10" type="ORF">METZ01_LOCUS42098</name>
</gene>
<dbReference type="NCBIfam" id="NF006829">
    <property type="entry name" value="PRK09352.1"/>
    <property type="match status" value="1"/>
</dbReference>
<dbReference type="HAMAP" id="MF_01815">
    <property type="entry name" value="FabH"/>
    <property type="match status" value="1"/>
</dbReference>
<evidence type="ECO:0000256" key="7">
    <source>
        <dbReference type="ARBA" id="ARBA00023160"/>
    </source>
</evidence>
<dbReference type="AlphaFoldDB" id="A0A381RDI1"/>
<organism evidence="10">
    <name type="scientific">marine metagenome</name>
    <dbReference type="NCBI Taxonomy" id="408172"/>
    <lineage>
        <taxon>unclassified sequences</taxon>
        <taxon>metagenomes</taxon>
        <taxon>ecological metagenomes</taxon>
    </lineage>
</organism>
<dbReference type="InterPro" id="IPR004655">
    <property type="entry name" value="FabH"/>
</dbReference>
<dbReference type="GO" id="GO:0006633">
    <property type="term" value="P:fatty acid biosynthetic process"/>
    <property type="evidence" value="ECO:0007669"/>
    <property type="project" value="UniProtKB-KW"/>
</dbReference>
<dbReference type="NCBIfam" id="TIGR00747">
    <property type="entry name" value="fabH"/>
    <property type="match status" value="1"/>
</dbReference>
<evidence type="ECO:0000256" key="3">
    <source>
        <dbReference type="ARBA" id="ARBA00022516"/>
    </source>
</evidence>
<evidence type="ECO:0008006" key="11">
    <source>
        <dbReference type="Google" id="ProtNLM"/>
    </source>
</evidence>
<evidence type="ECO:0000259" key="9">
    <source>
        <dbReference type="Pfam" id="PF08545"/>
    </source>
</evidence>
<evidence type="ECO:0000259" key="8">
    <source>
        <dbReference type="Pfam" id="PF08541"/>
    </source>
</evidence>
<keyword evidence="5" id="KW-0276">Fatty acid metabolism</keyword>
<dbReference type="InterPro" id="IPR013751">
    <property type="entry name" value="ACP_syn_III_N"/>
</dbReference>
<keyword evidence="7" id="KW-0275">Fatty acid biosynthesis</keyword>
<sequence>MPHGRITGWATHLPEKVLTNDELAKIVDTSDEWIRERTGISTRHVDGTVTEMSTEAGRSAMAMAGVAADDIDLLLLASCTSDQQFPASASVVQHNLGLTCGAIDMNAACSGFVYGLVTAMQYIDGGLDRVLLIGSDALSPLIDWADRGTCVLFGDGAGAVVIERSAEEPSLLGWDLMSDGSAAGILYCDHGGKIVMNGQEVFRRAVLAMESAARKAMEQAAVTSDDIALVVPHQANVRIIEASFKRLGLTMDRAAMVLHRTGNTSAASIPLAMVDAIDAGRVQQGDLLLLVGFGAGMSSAAAVIRWDPPAR</sequence>
<proteinExistence type="inferred from homology"/>
<keyword evidence="4" id="KW-0808">Transferase</keyword>
<evidence type="ECO:0000256" key="6">
    <source>
        <dbReference type="ARBA" id="ARBA00023098"/>
    </source>
</evidence>
<reference evidence="10" key="1">
    <citation type="submission" date="2018-05" db="EMBL/GenBank/DDBJ databases">
        <authorList>
            <person name="Lanie J.A."/>
            <person name="Ng W.-L."/>
            <person name="Kazmierczak K.M."/>
            <person name="Andrzejewski T.M."/>
            <person name="Davidsen T.M."/>
            <person name="Wayne K.J."/>
            <person name="Tettelin H."/>
            <person name="Glass J.I."/>
            <person name="Rusch D."/>
            <person name="Podicherti R."/>
            <person name="Tsui H.-C.T."/>
            <person name="Winkler M.E."/>
        </authorList>
    </citation>
    <scope>NUCLEOTIDE SEQUENCE</scope>
</reference>
<protein>
    <recommendedName>
        <fullName evidence="11">Beta-ketoacyl-[acyl-carrier-protein] synthase III N-terminal domain-containing protein</fullName>
    </recommendedName>
</protein>
<name>A0A381RDI1_9ZZZZ</name>
<comment type="pathway">
    <text evidence="1">Lipid metabolism.</text>
</comment>
<evidence type="ECO:0000256" key="1">
    <source>
        <dbReference type="ARBA" id="ARBA00005189"/>
    </source>
</evidence>
<dbReference type="PANTHER" id="PTHR43091">
    <property type="entry name" value="3-OXOACYL-[ACYL-CARRIER-PROTEIN] SYNTHASE"/>
    <property type="match status" value="1"/>
</dbReference>
<dbReference type="Pfam" id="PF08545">
    <property type="entry name" value="ACP_syn_III"/>
    <property type="match status" value="1"/>
</dbReference>
<feature type="domain" description="Beta-ketoacyl-[acyl-carrier-protein] synthase III C-terminal" evidence="8">
    <location>
        <begin position="217"/>
        <end position="306"/>
    </location>
</feature>
<evidence type="ECO:0000313" key="10">
    <source>
        <dbReference type="EMBL" id="SUZ89244.1"/>
    </source>
</evidence>
<evidence type="ECO:0000256" key="2">
    <source>
        <dbReference type="ARBA" id="ARBA00008642"/>
    </source>
</evidence>
<dbReference type="EMBL" id="UINC01001811">
    <property type="protein sequence ID" value="SUZ89244.1"/>
    <property type="molecule type" value="Genomic_DNA"/>
</dbReference>
<dbReference type="InterPro" id="IPR013747">
    <property type="entry name" value="ACP_syn_III_C"/>
</dbReference>
<comment type="similarity">
    <text evidence="2">Belongs to the thiolase-like superfamily. FabH family.</text>
</comment>
<dbReference type="CDD" id="cd00830">
    <property type="entry name" value="KAS_III"/>
    <property type="match status" value="1"/>
</dbReference>
<feature type="domain" description="Beta-ketoacyl-[acyl-carrier-protein] synthase III N-terminal" evidence="9">
    <location>
        <begin position="103"/>
        <end position="180"/>
    </location>
</feature>
<dbReference type="InterPro" id="IPR016039">
    <property type="entry name" value="Thiolase-like"/>
</dbReference>
<accession>A0A381RDI1</accession>
<dbReference type="Gene3D" id="3.40.47.10">
    <property type="match status" value="1"/>
</dbReference>
<evidence type="ECO:0000256" key="4">
    <source>
        <dbReference type="ARBA" id="ARBA00022679"/>
    </source>
</evidence>
<evidence type="ECO:0000256" key="5">
    <source>
        <dbReference type="ARBA" id="ARBA00022832"/>
    </source>
</evidence>
<keyword evidence="3" id="KW-0444">Lipid biosynthesis</keyword>
<dbReference type="Pfam" id="PF08541">
    <property type="entry name" value="ACP_syn_III_C"/>
    <property type="match status" value="1"/>
</dbReference>